<evidence type="ECO:0000313" key="11">
    <source>
        <dbReference type="EMBL" id="SIQ45219.1"/>
    </source>
</evidence>
<organism evidence="11 12">
    <name type="scientific">Paracoccus thiocyanatus</name>
    <dbReference type="NCBI Taxonomy" id="34006"/>
    <lineage>
        <taxon>Bacteria</taxon>
        <taxon>Pseudomonadati</taxon>
        <taxon>Pseudomonadota</taxon>
        <taxon>Alphaproteobacteria</taxon>
        <taxon>Rhodobacterales</taxon>
        <taxon>Paracoccaceae</taxon>
        <taxon>Paracoccus</taxon>
    </lineage>
</organism>
<name>A0A1N6SVU2_9RHOB</name>
<dbReference type="Proteomes" id="UP000323956">
    <property type="component" value="Unassembled WGS sequence"/>
</dbReference>
<feature type="domain" description="Tripartite ATP-independent periplasmic transporters DctQ component" evidence="10">
    <location>
        <begin position="31"/>
        <end position="161"/>
    </location>
</feature>
<dbReference type="GO" id="GO:0022857">
    <property type="term" value="F:transmembrane transporter activity"/>
    <property type="evidence" value="ECO:0007669"/>
    <property type="project" value="UniProtKB-UniRule"/>
</dbReference>
<sequence length="207" mass="22945">MGALLGLSRGIDRVNSAIGRSASWLILAAVLVSAGNAIIRKALSVSSNAWLELQWYLYGAAFLGAAAYTLRENEHIRIDILYGIWSRRRQHWIDLIGHVFFLMPFTAVMLWYLYPWAMRSWQSGEGSTNAGGLVLWPAKMLLLAGFAMLFLQGISEIIKKIAVMRGLIDDPAPFVPAHDAAAQESRILVRDMSAEPADDDRGGETRK</sequence>
<evidence type="ECO:0000313" key="12">
    <source>
        <dbReference type="Proteomes" id="UP000323956"/>
    </source>
</evidence>
<feature type="transmembrane region" description="Helical" evidence="9">
    <location>
        <begin position="55"/>
        <end position="71"/>
    </location>
</feature>
<evidence type="ECO:0000256" key="4">
    <source>
        <dbReference type="ARBA" id="ARBA00022519"/>
    </source>
</evidence>
<dbReference type="InterPro" id="IPR055348">
    <property type="entry name" value="DctQ"/>
</dbReference>
<proteinExistence type="inferred from homology"/>
<dbReference type="Pfam" id="PF04290">
    <property type="entry name" value="DctQ"/>
    <property type="match status" value="1"/>
</dbReference>
<evidence type="ECO:0000256" key="2">
    <source>
        <dbReference type="ARBA" id="ARBA00022448"/>
    </source>
</evidence>
<dbReference type="PANTHER" id="PTHR35011:SF4">
    <property type="entry name" value="SLL1102 PROTEIN"/>
    <property type="match status" value="1"/>
</dbReference>
<feature type="transmembrane region" description="Helical" evidence="9">
    <location>
        <begin position="134"/>
        <end position="155"/>
    </location>
</feature>
<keyword evidence="2 9" id="KW-0813">Transport</keyword>
<dbReference type="OrthoDB" id="9794346at2"/>
<comment type="subunit">
    <text evidence="9">The complex comprises the extracytoplasmic solute receptor protein and the two transmembrane proteins.</text>
</comment>
<evidence type="ECO:0000256" key="8">
    <source>
        <dbReference type="ARBA" id="ARBA00038436"/>
    </source>
</evidence>
<evidence type="ECO:0000256" key="1">
    <source>
        <dbReference type="ARBA" id="ARBA00004429"/>
    </source>
</evidence>
<accession>A0A1N6SVU2</accession>
<keyword evidence="6 9" id="KW-1133">Transmembrane helix</keyword>
<dbReference type="EMBL" id="FTMK01000008">
    <property type="protein sequence ID" value="SIQ45219.1"/>
    <property type="molecule type" value="Genomic_DNA"/>
</dbReference>
<evidence type="ECO:0000259" key="10">
    <source>
        <dbReference type="Pfam" id="PF04290"/>
    </source>
</evidence>
<feature type="transmembrane region" description="Helical" evidence="9">
    <location>
        <begin position="92"/>
        <end position="114"/>
    </location>
</feature>
<feature type="transmembrane region" description="Helical" evidence="9">
    <location>
        <begin position="21"/>
        <end position="43"/>
    </location>
</feature>
<evidence type="ECO:0000256" key="9">
    <source>
        <dbReference type="RuleBase" id="RU369079"/>
    </source>
</evidence>
<keyword evidence="5 9" id="KW-0812">Transmembrane</keyword>
<reference evidence="11 12" key="1">
    <citation type="submission" date="2017-01" db="EMBL/GenBank/DDBJ databases">
        <authorList>
            <person name="Varghese N."/>
            <person name="Submissions S."/>
        </authorList>
    </citation>
    <scope>NUCLEOTIDE SEQUENCE [LARGE SCALE GENOMIC DNA]</scope>
    <source>
        <strain evidence="11 12">ATCC 700171</strain>
    </source>
</reference>
<dbReference type="InterPro" id="IPR007387">
    <property type="entry name" value="TRAP_DctQ"/>
</dbReference>
<dbReference type="GO" id="GO:0005886">
    <property type="term" value="C:plasma membrane"/>
    <property type="evidence" value="ECO:0007669"/>
    <property type="project" value="UniProtKB-SubCell"/>
</dbReference>
<keyword evidence="3" id="KW-1003">Cell membrane</keyword>
<evidence type="ECO:0000256" key="3">
    <source>
        <dbReference type="ARBA" id="ARBA00022475"/>
    </source>
</evidence>
<keyword evidence="7 9" id="KW-0472">Membrane</keyword>
<dbReference type="PANTHER" id="PTHR35011">
    <property type="entry name" value="2,3-DIKETO-L-GULONATE TRAP TRANSPORTER SMALL PERMEASE PROTEIN YIAM"/>
    <property type="match status" value="1"/>
</dbReference>
<evidence type="ECO:0000256" key="6">
    <source>
        <dbReference type="ARBA" id="ARBA00022989"/>
    </source>
</evidence>
<gene>
    <name evidence="11" type="ORF">SAMN05421641_10822</name>
</gene>
<evidence type="ECO:0000256" key="5">
    <source>
        <dbReference type="ARBA" id="ARBA00022692"/>
    </source>
</evidence>
<keyword evidence="4 9" id="KW-0997">Cell inner membrane</keyword>
<comment type="function">
    <text evidence="9">Part of the tripartite ATP-independent periplasmic (TRAP) transport system.</text>
</comment>
<comment type="subcellular location">
    <subcellularLocation>
        <location evidence="1 9">Cell inner membrane</location>
        <topology evidence="1 9">Multi-pass membrane protein</topology>
    </subcellularLocation>
</comment>
<comment type="similarity">
    <text evidence="8 9">Belongs to the TRAP transporter small permease family.</text>
</comment>
<dbReference type="AlphaFoldDB" id="A0A1N6SVU2"/>
<evidence type="ECO:0000256" key="7">
    <source>
        <dbReference type="ARBA" id="ARBA00023136"/>
    </source>
</evidence>
<dbReference type="RefSeq" id="WP_149765353.1">
    <property type="nucleotide sequence ID" value="NZ_FTMK01000008.1"/>
</dbReference>
<protein>
    <recommendedName>
        <fullName evidence="9">TRAP transporter small permease protein</fullName>
    </recommendedName>
</protein>